<dbReference type="InterPro" id="IPR036505">
    <property type="entry name" value="Amidase/PGRP_sf"/>
</dbReference>
<dbReference type="Pfam" id="PF01510">
    <property type="entry name" value="Amidase_2"/>
    <property type="match status" value="1"/>
</dbReference>
<evidence type="ECO:0000313" key="9">
    <source>
        <dbReference type="Proteomes" id="UP000193978"/>
    </source>
</evidence>
<dbReference type="GO" id="GO:0019867">
    <property type="term" value="C:outer membrane"/>
    <property type="evidence" value="ECO:0007669"/>
    <property type="project" value="TreeGrafter"/>
</dbReference>
<evidence type="ECO:0000256" key="6">
    <source>
        <dbReference type="SAM" id="MobiDB-lite"/>
    </source>
</evidence>
<evidence type="ECO:0000259" key="7">
    <source>
        <dbReference type="SMART" id="SM00644"/>
    </source>
</evidence>
<dbReference type="EC" id="3.5.1.28" evidence="3"/>
<evidence type="ECO:0000313" key="8">
    <source>
        <dbReference type="EMBL" id="ARN80655.1"/>
    </source>
</evidence>
<accession>A0A1W6MSX3</accession>
<comment type="catalytic activity">
    <reaction evidence="1">
        <text>Hydrolyzes the link between N-acetylmuramoyl residues and L-amino acid residues in certain cell-wall glycopeptides.</text>
        <dbReference type="EC" id="3.5.1.28"/>
    </reaction>
</comment>
<dbReference type="SUPFAM" id="SSF55846">
    <property type="entry name" value="N-acetylmuramoyl-L-alanine amidase-like"/>
    <property type="match status" value="1"/>
</dbReference>
<dbReference type="PANTHER" id="PTHR30417">
    <property type="entry name" value="N-ACETYLMURAMOYL-L-ALANINE AMIDASE AMID"/>
    <property type="match status" value="1"/>
</dbReference>
<proteinExistence type="inferred from homology"/>
<dbReference type="InterPro" id="IPR036365">
    <property type="entry name" value="PGBD-like_sf"/>
</dbReference>
<dbReference type="STRING" id="655015.B1812_05750"/>
<dbReference type="GO" id="GO:0009254">
    <property type="term" value="P:peptidoglycan turnover"/>
    <property type="evidence" value="ECO:0007669"/>
    <property type="project" value="TreeGrafter"/>
</dbReference>
<keyword evidence="4" id="KW-0378">Hydrolase</keyword>
<organism evidence="8 9">
    <name type="scientific">Methylocystis bryophila</name>
    <dbReference type="NCBI Taxonomy" id="655015"/>
    <lineage>
        <taxon>Bacteria</taxon>
        <taxon>Pseudomonadati</taxon>
        <taxon>Pseudomonadota</taxon>
        <taxon>Alphaproteobacteria</taxon>
        <taxon>Hyphomicrobiales</taxon>
        <taxon>Methylocystaceae</taxon>
        <taxon>Methylocystis</taxon>
    </lineage>
</organism>
<dbReference type="AlphaFoldDB" id="A0A1W6MSX3"/>
<dbReference type="SMART" id="SM00644">
    <property type="entry name" value="Ami_2"/>
    <property type="match status" value="1"/>
</dbReference>
<keyword evidence="5" id="KW-0961">Cell wall biogenesis/degradation</keyword>
<dbReference type="RefSeq" id="WP_085770729.1">
    <property type="nucleotide sequence ID" value="NZ_AP027149.1"/>
</dbReference>
<dbReference type="OrthoDB" id="9794842at2"/>
<evidence type="ECO:0000256" key="5">
    <source>
        <dbReference type="ARBA" id="ARBA00023316"/>
    </source>
</evidence>
<name>A0A1W6MSX3_9HYPH</name>
<evidence type="ECO:0000256" key="3">
    <source>
        <dbReference type="ARBA" id="ARBA00011901"/>
    </source>
</evidence>
<dbReference type="CDD" id="cd06583">
    <property type="entry name" value="PGRP"/>
    <property type="match status" value="1"/>
</dbReference>
<keyword evidence="9" id="KW-1185">Reference proteome</keyword>
<reference evidence="8 9" key="1">
    <citation type="submission" date="2017-02" db="EMBL/GenBank/DDBJ databases">
        <authorList>
            <person name="Peterson S.W."/>
        </authorList>
    </citation>
    <scope>NUCLEOTIDE SEQUENCE [LARGE SCALE GENOMIC DNA]</scope>
    <source>
        <strain evidence="8 9">S285</strain>
    </source>
</reference>
<dbReference type="SUPFAM" id="SSF47090">
    <property type="entry name" value="PGBD-like"/>
    <property type="match status" value="1"/>
</dbReference>
<dbReference type="EMBL" id="CP019948">
    <property type="protein sequence ID" value="ARN80655.1"/>
    <property type="molecule type" value="Genomic_DNA"/>
</dbReference>
<evidence type="ECO:0000256" key="4">
    <source>
        <dbReference type="ARBA" id="ARBA00022801"/>
    </source>
</evidence>
<dbReference type="KEGG" id="mbry:B1812_05750"/>
<dbReference type="GO" id="GO:0008745">
    <property type="term" value="F:N-acetylmuramoyl-L-alanine amidase activity"/>
    <property type="evidence" value="ECO:0007669"/>
    <property type="project" value="UniProtKB-EC"/>
</dbReference>
<dbReference type="Pfam" id="PF01471">
    <property type="entry name" value="PG_binding_1"/>
    <property type="match status" value="1"/>
</dbReference>
<dbReference type="Gene3D" id="3.40.80.10">
    <property type="entry name" value="Peptidoglycan recognition protein-like"/>
    <property type="match status" value="1"/>
</dbReference>
<dbReference type="Proteomes" id="UP000193978">
    <property type="component" value="Chromosome"/>
</dbReference>
<dbReference type="InterPro" id="IPR002502">
    <property type="entry name" value="Amidase_domain"/>
</dbReference>
<evidence type="ECO:0000256" key="2">
    <source>
        <dbReference type="ARBA" id="ARBA00007553"/>
    </source>
</evidence>
<comment type="similarity">
    <text evidence="2">Belongs to the N-acetylmuramoyl-L-alanine amidase 2 family.</text>
</comment>
<dbReference type="InterPro" id="IPR051206">
    <property type="entry name" value="NAMLAA_amidase_2"/>
</dbReference>
<dbReference type="InterPro" id="IPR002477">
    <property type="entry name" value="Peptidoglycan-bd-like"/>
</dbReference>
<sequence length="267" mass="29139">MSFAPDYPAARVYASPNHGLRARPVSLLILHYTGLPTTQAALDALTSPAAEVSAHYLVDEDGGVLQLVPESRRAWHAGRSFWRGETDVNSASIGVEIAHPGHRDPRPYGEAQIEAVIDLAQDICARCGISAEGVLAHSDVAILRKIDPGEFFPWEKLARRGVGRWVEPAPIRADVGLGLGDEGAAVRKLQGKLARYGYEIEIDGRFGERTANAVAAFQRHFRPESANGRADVSTLETLDALLSSRHPKKRSLPLPSFPRAEKSRRRS</sequence>
<protein>
    <recommendedName>
        <fullName evidence="3">N-acetylmuramoyl-L-alanine amidase</fullName>
        <ecNumber evidence="3">3.5.1.28</ecNumber>
    </recommendedName>
</protein>
<gene>
    <name evidence="8" type="ORF">B1812_05750</name>
</gene>
<feature type="region of interest" description="Disordered" evidence="6">
    <location>
        <begin position="246"/>
        <end position="267"/>
    </location>
</feature>
<dbReference type="GO" id="GO:0071555">
    <property type="term" value="P:cell wall organization"/>
    <property type="evidence" value="ECO:0007669"/>
    <property type="project" value="UniProtKB-KW"/>
</dbReference>
<evidence type="ECO:0000256" key="1">
    <source>
        <dbReference type="ARBA" id="ARBA00001561"/>
    </source>
</evidence>
<dbReference type="GO" id="GO:0009253">
    <property type="term" value="P:peptidoglycan catabolic process"/>
    <property type="evidence" value="ECO:0007669"/>
    <property type="project" value="InterPro"/>
</dbReference>
<dbReference type="InterPro" id="IPR036366">
    <property type="entry name" value="PGBDSf"/>
</dbReference>
<feature type="domain" description="N-acetylmuramoyl-L-alanine amidase" evidence="7">
    <location>
        <begin position="15"/>
        <end position="149"/>
    </location>
</feature>
<dbReference type="PANTHER" id="PTHR30417:SF1">
    <property type="entry name" value="N-ACETYLMURAMOYL-L-ALANINE AMIDASE AMID"/>
    <property type="match status" value="1"/>
</dbReference>
<dbReference type="Gene3D" id="1.10.101.10">
    <property type="entry name" value="PGBD-like superfamily/PGBD"/>
    <property type="match status" value="1"/>
</dbReference>